<dbReference type="EMBL" id="LXQA010646563">
    <property type="protein sequence ID" value="MCI63957.1"/>
    <property type="molecule type" value="Genomic_DNA"/>
</dbReference>
<protein>
    <submittedName>
        <fullName evidence="1">Uncharacterized protein</fullName>
    </submittedName>
</protein>
<proteinExistence type="predicted"/>
<dbReference type="AlphaFoldDB" id="A0A392TU43"/>
<reference evidence="1 2" key="1">
    <citation type="journal article" date="2018" name="Front. Plant Sci.">
        <title>Red Clover (Trifolium pratense) and Zigzag Clover (T. medium) - A Picture of Genomic Similarities and Differences.</title>
        <authorList>
            <person name="Dluhosova J."/>
            <person name="Istvanek J."/>
            <person name="Nedelnik J."/>
            <person name="Repkova J."/>
        </authorList>
    </citation>
    <scope>NUCLEOTIDE SEQUENCE [LARGE SCALE GENOMIC DNA]</scope>
    <source>
        <strain evidence="2">cv. 10/8</strain>
        <tissue evidence="1">Leaf</tissue>
    </source>
</reference>
<evidence type="ECO:0000313" key="2">
    <source>
        <dbReference type="Proteomes" id="UP000265520"/>
    </source>
</evidence>
<name>A0A392TU43_9FABA</name>
<feature type="non-terminal residue" evidence="1">
    <location>
        <position position="78"/>
    </location>
</feature>
<accession>A0A392TU43</accession>
<sequence>MFWTQEARMGRDVPKAKCSRSSDVVRSRINLCNKLWEHLKEKLLDQVFIVGASLRLVKHDEAYSERLEIVNCTENMDL</sequence>
<evidence type="ECO:0000313" key="1">
    <source>
        <dbReference type="EMBL" id="MCI63957.1"/>
    </source>
</evidence>
<organism evidence="1 2">
    <name type="scientific">Trifolium medium</name>
    <dbReference type="NCBI Taxonomy" id="97028"/>
    <lineage>
        <taxon>Eukaryota</taxon>
        <taxon>Viridiplantae</taxon>
        <taxon>Streptophyta</taxon>
        <taxon>Embryophyta</taxon>
        <taxon>Tracheophyta</taxon>
        <taxon>Spermatophyta</taxon>
        <taxon>Magnoliopsida</taxon>
        <taxon>eudicotyledons</taxon>
        <taxon>Gunneridae</taxon>
        <taxon>Pentapetalae</taxon>
        <taxon>rosids</taxon>
        <taxon>fabids</taxon>
        <taxon>Fabales</taxon>
        <taxon>Fabaceae</taxon>
        <taxon>Papilionoideae</taxon>
        <taxon>50 kb inversion clade</taxon>
        <taxon>NPAAA clade</taxon>
        <taxon>Hologalegina</taxon>
        <taxon>IRL clade</taxon>
        <taxon>Trifolieae</taxon>
        <taxon>Trifolium</taxon>
    </lineage>
</organism>
<keyword evidence="2" id="KW-1185">Reference proteome</keyword>
<dbReference type="Proteomes" id="UP000265520">
    <property type="component" value="Unassembled WGS sequence"/>
</dbReference>
<comment type="caution">
    <text evidence="1">The sequence shown here is derived from an EMBL/GenBank/DDBJ whole genome shotgun (WGS) entry which is preliminary data.</text>
</comment>